<proteinExistence type="predicted"/>
<name>A0A1H3MJV2_9BACT</name>
<dbReference type="InterPro" id="IPR029058">
    <property type="entry name" value="AB_hydrolase_fold"/>
</dbReference>
<gene>
    <name evidence="1" type="ORF">SAMN04488069_11331</name>
</gene>
<organism evidence="1 2">
    <name type="scientific">Hymenobacter psychrophilus</name>
    <dbReference type="NCBI Taxonomy" id="651662"/>
    <lineage>
        <taxon>Bacteria</taxon>
        <taxon>Pseudomonadati</taxon>
        <taxon>Bacteroidota</taxon>
        <taxon>Cytophagia</taxon>
        <taxon>Cytophagales</taxon>
        <taxon>Hymenobacteraceae</taxon>
        <taxon>Hymenobacter</taxon>
    </lineage>
</organism>
<dbReference type="OrthoDB" id="9809549at2"/>
<dbReference type="SUPFAM" id="SSF53474">
    <property type="entry name" value="alpha/beta-Hydrolases"/>
    <property type="match status" value="1"/>
</dbReference>
<dbReference type="Gene3D" id="3.40.50.1820">
    <property type="entry name" value="alpha/beta hydrolase"/>
    <property type="match status" value="1"/>
</dbReference>
<keyword evidence="1" id="KW-0378">Hydrolase</keyword>
<dbReference type="AlphaFoldDB" id="A0A1H3MJV2"/>
<dbReference type="STRING" id="651662.SAMN04488069_11331"/>
<accession>A0A1H3MJV2</accession>
<sequence>MTLTYSAPPISAAPKARLTLPYREEEVQYVNLKAEMRFGCLLSMPPGEGPFPTVVLVPDQGVYDREGAVDNHPLLFILGDYLTRRGIAVLRFDARGASVTGGQLTTVAETVTDVQAALSYLRTRPEVDLNRLGVIGHGLGGNAALLTAAQALPPAFVVALAKREQAMVDVIQQTPNPGQTRAIVASMLRQSNADMDSLAARAHLAHHPPLPRLPGL</sequence>
<dbReference type="InterPro" id="IPR010520">
    <property type="entry name" value="FrsA-like"/>
</dbReference>
<reference evidence="2" key="1">
    <citation type="submission" date="2016-10" db="EMBL/GenBank/DDBJ databases">
        <authorList>
            <person name="Varghese N."/>
            <person name="Submissions S."/>
        </authorList>
    </citation>
    <scope>NUCLEOTIDE SEQUENCE [LARGE SCALE GENOMIC DNA]</scope>
    <source>
        <strain evidence="2">CGMCC 1.8975</strain>
    </source>
</reference>
<evidence type="ECO:0000313" key="2">
    <source>
        <dbReference type="Proteomes" id="UP000199249"/>
    </source>
</evidence>
<dbReference type="EMBL" id="FNOV01000013">
    <property type="protein sequence ID" value="SDY76863.1"/>
    <property type="molecule type" value="Genomic_DNA"/>
</dbReference>
<keyword evidence="2" id="KW-1185">Reference proteome</keyword>
<dbReference type="PANTHER" id="PTHR43265:SF1">
    <property type="entry name" value="ESTERASE ESTD"/>
    <property type="match status" value="1"/>
</dbReference>
<dbReference type="Pfam" id="PF06500">
    <property type="entry name" value="FrsA-like"/>
    <property type="match status" value="1"/>
</dbReference>
<dbReference type="GO" id="GO:0052689">
    <property type="term" value="F:carboxylic ester hydrolase activity"/>
    <property type="evidence" value="ECO:0007669"/>
    <property type="project" value="TreeGrafter"/>
</dbReference>
<dbReference type="Proteomes" id="UP000199249">
    <property type="component" value="Unassembled WGS sequence"/>
</dbReference>
<protein>
    <submittedName>
        <fullName evidence="1">Alpha/beta hydrolase family protein</fullName>
    </submittedName>
</protein>
<dbReference type="PANTHER" id="PTHR43265">
    <property type="entry name" value="ESTERASE ESTD"/>
    <property type="match status" value="1"/>
</dbReference>
<evidence type="ECO:0000313" key="1">
    <source>
        <dbReference type="EMBL" id="SDY76863.1"/>
    </source>
</evidence>
<dbReference type="RefSeq" id="WP_092742749.1">
    <property type="nucleotide sequence ID" value="NZ_FNOV01000013.1"/>
</dbReference>
<dbReference type="InterPro" id="IPR053145">
    <property type="entry name" value="AB_hydrolase_Est10"/>
</dbReference>